<proteinExistence type="predicted"/>
<dbReference type="GO" id="GO:0070475">
    <property type="term" value="P:rRNA base methylation"/>
    <property type="evidence" value="ECO:0007669"/>
    <property type="project" value="InterPro"/>
</dbReference>
<evidence type="ECO:0000313" key="3">
    <source>
        <dbReference type="EMBL" id="CAI5745458.1"/>
    </source>
</evidence>
<feature type="domain" description="25S rRNA (uridine-N(3))-methyltransferase BMT5-like" evidence="2">
    <location>
        <begin position="108"/>
        <end position="275"/>
    </location>
</feature>
<protein>
    <recommendedName>
        <fullName evidence="2">25S rRNA (uridine-N(3))-methyltransferase BMT5-like domain-containing protein</fullName>
    </recommendedName>
</protein>
<evidence type="ECO:0000259" key="2">
    <source>
        <dbReference type="Pfam" id="PF10354"/>
    </source>
</evidence>
<dbReference type="InterPro" id="IPR029063">
    <property type="entry name" value="SAM-dependent_MTases_sf"/>
</dbReference>
<name>A0AAV0VAT2_9STRA</name>
<dbReference type="PANTHER" id="PTHR11538:SF104">
    <property type="entry name" value="25S RRNA (URIDINE-N(3))-METHYLTRANSFERASE BMT5-LIKE DOMAIN-CONTAINING PROTEIN"/>
    <property type="match status" value="1"/>
</dbReference>
<accession>A0AAV0VAT2</accession>
<dbReference type="InterPro" id="IPR019446">
    <property type="entry name" value="BMT5-like"/>
</dbReference>
<comment type="caution">
    <text evidence="3">The sequence shown here is derived from an EMBL/GenBank/DDBJ whole genome shotgun (WGS) entry which is preliminary data.</text>
</comment>
<evidence type="ECO:0000313" key="4">
    <source>
        <dbReference type="Proteomes" id="UP001162029"/>
    </source>
</evidence>
<organism evidence="3 4">
    <name type="scientific">Peronospora destructor</name>
    <dbReference type="NCBI Taxonomy" id="86335"/>
    <lineage>
        <taxon>Eukaryota</taxon>
        <taxon>Sar</taxon>
        <taxon>Stramenopiles</taxon>
        <taxon>Oomycota</taxon>
        <taxon>Peronosporomycetes</taxon>
        <taxon>Peronosporales</taxon>
        <taxon>Peronosporaceae</taxon>
        <taxon>Peronospora</taxon>
    </lineage>
</organism>
<sequence length="383" mass="43235">MKWHFHAGGASDVCSSLKPIEHGRSSSTQWRELHLLYVHRDTLRCAFTRCIACCYKIVLYSRPGLLPNVRPEMCLRLAAKAKAAEPPAEEASEHCIGLYDATKVKRILTVGDGNFSYSLALARALRPETGVQLVTTSHESKTTVLETYPDGQEILDELNANTNVTVRHEMDATNAEQMKALGQFDRVIWNFPCVRAPRGKDGQNEEMEMNKKLLHDFFAHVDQMLTPIGEVHITHKTKAPFGHWGIENIAKTNKLRHKQSVVFDRCLYPGYTNKKVLSKGSFPIWDSQTFIFVPEERMQMLADVAKREDEESSELIKAVTMDIFKKAYVLLTPSLHDKLDSRKKKKGLKGNKGTKGTNQTRGRPASVRSIGSKQLGKKKSRRS</sequence>
<gene>
    <name evidence="3" type="ORF">PDE001_LOCUS10531</name>
</gene>
<dbReference type="SUPFAM" id="SSF53335">
    <property type="entry name" value="S-adenosyl-L-methionine-dependent methyltransferases"/>
    <property type="match status" value="1"/>
</dbReference>
<keyword evidence="4" id="KW-1185">Reference proteome</keyword>
<dbReference type="EMBL" id="CANTFM010002284">
    <property type="protein sequence ID" value="CAI5745458.1"/>
    <property type="molecule type" value="Genomic_DNA"/>
</dbReference>
<feature type="region of interest" description="Disordered" evidence="1">
    <location>
        <begin position="340"/>
        <end position="383"/>
    </location>
</feature>
<reference evidence="3" key="1">
    <citation type="submission" date="2022-12" db="EMBL/GenBank/DDBJ databases">
        <authorList>
            <person name="Webb A."/>
        </authorList>
    </citation>
    <scope>NUCLEOTIDE SEQUENCE</scope>
    <source>
        <strain evidence="3">Pd1</strain>
    </source>
</reference>
<evidence type="ECO:0000256" key="1">
    <source>
        <dbReference type="SAM" id="MobiDB-lite"/>
    </source>
</evidence>
<dbReference type="AlphaFoldDB" id="A0AAV0VAT2"/>
<dbReference type="Proteomes" id="UP001162029">
    <property type="component" value="Unassembled WGS sequence"/>
</dbReference>
<feature type="compositionally biased region" description="Low complexity" evidence="1">
    <location>
        <begin position="354"/>
        <end position="363"/>
    </location>
</feature>
<dbReference type="PANTHER" id="PTHR11538">
    <property type="entry name" value="PHENYLALANYL-TRNA SYNTHETASE"/>
    <property type="match status" value="1"/>
</dbReference>
<dbReference type="GO" id="GO:0005737">
    <property type="term" value="C:cytoplasm"/>
    <property type="evidence" value="ECO:0007669"/>
    <property type="project" value="TreeGrafter"/>
</dbReference>
<dbReference type="Pfam" id="PF10354">
    <property type="entry name" value="BMT5-like"/>
    <property type="match status" value="1"/>
</dbReference>
<dbReference type="GO" id="GO:0070042">
    <property type="term" value="F:rRNA (uridine-N3-)-methyltransferase activity"/>
    <property type="evidence" value="ECO:0007669"/>
    <property type="project" value="InterPro"/>
</dbReference>